<comment type="cofactor">
    <cofactor evidence="1">
        <name>Zn(2+)</name>
        <dbReference type="ChEBI" id="CHEBI:29105"/>
    </cofactor>
</comment>
<evidence type="ECO:0000256" key="5">
    <source>
        <dbReference type="ARBA" id="ARBA00023002"/>
    </source>
</evidence>
<evidence type="ECO:0000313" key="7">
    <source>
        <dbReference type="EMBL" id="MCP3425011.1"/>
    </source>
</evidence>
<evidence type="ECO:0000256" key="4">
    <source>
        <dbReference type="ARBA" id="ARBA00022833"/>
    </source>
</evidence>
<dbReference type="SUPFAM" id="SSF51735">
    <property type="entry name" value="NAD(P)-binding Rossmann-fold domains"/>
    <property type="match status" value="1"/>
</dbReference>
<keyword evidence="3" id="KW-0479">Metal-binding</keyword>
<feature type="region of interest" description="Disordered" evidence="6">
    <location>
        <begin position="1"/>
        <end position="33"/>
    </location>
</feature>
<dbReference type="PANTHER" id="PTHR43350:SF19">
    <property type="entry name" value="D-GULOSIDE 3-DEHYDROGENASE"/>
    <property type="match status" value="1"/>
</dbReference>
<keyword evidence="4" id="KW-0862">Zinc</keyword>
<dbReference type="Proteomes" id="UP001139502">
    <property type="component" value="Unassembled WGS sequence"/>
</dbReference>
<sequence length="353" mass="37447">MDPTRRQDPTSSPAPAGRAAPADAPGPAASPGGCTAYWVTAPGEGELRRAELPPLGPGDALVRTLYTGISRGTELLVRAGRVPDAVAERMRAPHQEGSFGFPVKYGYLSVGIVEDGPGELVGRRVFCLYPHQDRYVVPAADLVPLPDDVPSRRAILAGTVETVLNAVWDGPPCAGDRIAVVGAGLIGAALARLLGRFPLDRLQVVDPDPVQRLRAERLGIEAVDVGDAAGECDLVFHASATQAGLDLGLSLLGDEGQLVELSWFGTRAPEVPLGADFHARRLSIVATQVSQIGRARRNRRDHRERFDYALRLLADPAFDELITGETEFAEIEGALAALEAGRLPSGCHAIAYP</sequence>
<dbReference type="Gene3D" id="3.90.180.10">
    <property type="entry name" value="Medium-chain alcohol dehydrogenases, catalytic domain"/>
    <property type="match status" value="2"/>
</dbReference>
<feature type="compositionally biased region" description="Low complexity" evidence="6">
    <location>
        <begin position="9"/>
        <end position="33"/>
    </location>
</feature>
<keyword evidence="8" id="KW-1185">Reference proteome</keyword>
<dbReference type="SUPFAM" id="SSF50129">
    <property type="entry name" value="GroES-like"/>
    <property type="match status" value="1"/>
</dbReference>
<accession>A0A9X2HFY6</accession>
<comment type="similarity">
    <text evidence="2">Belongs to the zinc-containing alcohol dehydrogenase family.</text>
</comment>
<evidence type="ECO:0000256" key="1">
    <source>
        <dbReference type="ARBA" id="ARBA00001947"/>
    </source>
</evidence>
<dbReference type="RefSeq" id="WP_254164993.1">
    <property type="nucleotide sequence ID" value="NZ_JANAFB010000004.1"/>
</dbReference>
<reference evidence="7" key="1">
    <citation type="submission" date="2022-06" db="EMBL/GenBank/DDBJ databases">
        <title>Rothia sp. isolated from sandalwood seedling.</title>
        <authorList>
            <person name="Tuikhar N."/>
            <person name="Kirdat K."/>
            <person name="Thorat V."/>
            <person name="Swetha P."/>
            <person name="Padma S."/>
            <person name="Sundararaj R."/>
            <person name="Yadav A."/>
        </authorList>
    </citation>
    <scope>NUCLEOTIDE SEQUENCE</scope>
    <source>
        <strain evidence="7">AR01</strain>
    </source>
</reference>
<dbReference type="PANTHER" id="PTHR43350">
    <property type="entry name" value="NAD-DEPENDENT ALCOHOL DEHYDROGENASE"/>
    <property type="match status" value="1"/>
</dbReference>
<dbReference type="GO" id="GO:0016491">
    <property type="term" value="F:oxidoreductase activity"/>
    <property type="evidence" value="ECO:0007669"/>
    <property type="project" value="UniProtKB-KW"/>
</dbReference>
<protein>
    <submittedName>
        <fullName evidence="7">Zinc-binding alcohol dehydrogenase</fullName>
    </submittedName>
</protein>
<name>A0A9X2HFY6_9MICC</name>
<proteinExistence type="inferred from homology"/>
<dbReference type="AlphaFoldDB" id="A0A9X2HFY6"/>
<dbReference type="Gene3D" id="3.40.50.720">
    <property type="entry name" value="NAD(P)-binding Rossmann-like Domain"/>
    <property type="match status" value="1"/>
</dbReference>
<gene>
    <name evidence="7" type="ORF">NBM05_02925</name>
</gene>
<dbReference type="GO" id="GO:0046872">
    <property type="term" value="F:metal ion binding"/>
    <property type="evidence" value="ECO:0007669"/>
    <property type="project" value="UniProtKB-KW"/>
</dbReference>
<dbReference type="InterPro" id="IPR036291">
    <property type="entry name" value="NAD(P)-bd_dom_sf"/>
</dbReference>
<evidence type="ECO:0000256" key="3">
    <source>
        <dbReference type="ARBA" id="ARBA00022723"/>
    </source>
</evidence>
<evidence type="ECO:0000256" key="6">
    <source>
        <dbReference type="SAM" id="MobiDB-lite"/>
    </source>
</evidence>
<dbReference type="EMBL" id="JANAFB010000004">
    <property type="protein sequence ID" value="MCP3425011.1"/>
    <property type="molecule type" value="Genomic_DNA"/>
</dbReference>
<comment type="caution">
    <text evidence="7">The sequence shown here is derived from an EMBL/GenBank/DDBJ whole genome shotgun (WGS) entry which is preliminary data.</text>
</comment>
<dbReference type="InterPro" id="IPR011032">
    <property type="entry name" value="GroES-like_sf"/>
</dbReference>
<organism evidence="7 8">
    <name type="scientific">Rothia santali</name>
    <dbReference type="NCBI Taxonomy" id="2949643"/>
    <lineage>
        <taxon>Bacteria</taxon>
        <taxon>Bacillati</taxon>
        <taxon>Actinomycetota</taxon>
        <taxon>Actinomycetes</taxon>
        <taxon>Micrococcales</taxon>
        <taxon>Micrococcaceae</taxon>
        <taxon>Rothia</taxon>
    </lineage>
</organism>
<keyword evidence="5" id="KW-0560">Oxidoreductase</keyword>
<evidence type="ECO:0000256" key="2">
    <source>
        <dbReference type="ARBA" id="ARBA00008072"/>
    </source>
</evidence>
<dbReference type="CDD" id="cd08255">
    <property type="entry name" value="2-desacetyl-2-hydroxyethyl_bacteriochlorophyllide_like"/>
    <property type="match status" value="1"/>
</dbReference>
<evidence type="ECO:0000313" key="8">
    <source>
        <dbReference type="Proteomes" id="UP001139502"/>
    </source>
</evidence>